<dbReference type="PANTHER" id="PTHR43751">
    <property type="entry name" value="SULFATASE"/>
    <property type="match status" value="1"/>
</dbReference>
<gene>
    <name evidence="3" type="ORF">IFO69_12250</name>
</gene>
<dbReference type="InterPro" id="IPR000917">
    <property type="entry name" value="Sulfatase_N"/>
</dbReference>
<keyword evidence="4" id="KW-1185">Reference proteome</keyword>
<dbReference type="Gene3D" id="3.40.720.10">
    <property type="entry name" value="Alkaline Phosphatase, subunit A"/>
    <property type="match status" value="1"/>
</dbReference>
<evidence type="ECO:0000256" key="1">
    <source>
        <dbReference type="SAM" id="SignalP"/>
    </source>
</evidence>
<sequence>MKKIIPLLTGLLLLGVWAFTDSQEKPKAKQVPNILFAIMDDVTYMHMGAYGCDWVKTPNFDRIAAEGILFNNAYTPNAKCAPSRSNILTGRNSWQLEEAANHWPYFPAKFKTFAEVLDEHGYHVGYTGKGWAPGVAKHEDGSPRNLLVHNYSELKTTPPTPQISNVDYAGNFEAFLNEKNDDEPFFFWYGGLEPHRGYEYGSGIDKGGKSIHDVGDDQVYSFWPSKDSVKTDLLDYAYEIEYFDKQLGKMLDELEKRGELENTLIVVTSDNGMPFPRIKGQEYEYSNHLPLAVRWGDGISTAGRKIDDFISFIDFAPTFLELAGIKEKESGMKNITGNSFTDILYSSKSKQVDPKRDHVLIGKERHDVGRPEDHGYPIRGIVKGDLLYLQNFEPDRWPAGNPKTGYLNTDGGATKTVCLNSIYNESTFQYWAWSFGKRPAEELYNINEDPDCIHNLADNGHFKKEKDALKKKLFKELKAQADPRMYGKGNVFDAYKYADQSGIDFYSRYMDGEEMRAGWVNKNDFQNLEKLKPILMN</sequence>
<dbReference type="Proteomes" id="UP000647133">
    <property type="component" value="Unassembled WGS sequence"/>
</dbReference>
<reference evidence="3 4" key="1">
    <citation type="submission" date="2020-09" db="EMBL/GenBank/DDBJ databases">
        <title>Echinicola sp. CAU 1574 isolated from sand of Sido Beach.</title>
        <authorList>
            <person name="Kim W."/>
        </authorList>
    </citation>
    <scope>NUCLEOTIDE SEQUENCE [LARGE SCALE GENOMIC DNA]</scope>
    <source>
        <strain evidence="3 4">CAU 1574</strain>
    </source>
</reference>
<name>A0ABR9AL52_9BACT</name>
<dbReference type="InterPro" id="IPR017850">
    <property type="entry name" value="Alkaline_phosphatase_core_sf"/>
</dbReference>
<evidence type="ECO:0000259" key="2">
    <source>
        <dbReference type="Pfam" id="PF00884"/>
    </source>
</evidence>
<keyword evidence="1" id="KW-0732">Signal</keyword>
<feature type="domain" description="Sulfatase N-terminal" evidence="2">
    <location>
        <begin position="32"/>
        <end position="325"/>
    </location>
</feature>
<protein>
    <submittedName>
        <fullName evidence="3">Sulfatase</fullName>
    </submittedName>
</protein>
<dbReference type="Pfam" id="PF00884">
    <property type="entry name" value="Sulfatase"/>
    <property type="match status" value="1"/>
</dbReference>
<proteinExistence type="predicted"/>
<evidence type="ECO:0000313" key="3">
    <source>
        <dbReference type="EMBL" id="MBD8489518.1"/>
    </source>
</evidence>
<accession>A0ABR9AL52</accession>
<evidence type="ECO:0000313" key="4">
    <source>
        <dbReference type="Proteomes" id="UP000647133"/>
    </source>
</evidence>
<dbReference type="InterPro" id="IPR052701">
    <property type="entry name" value="GAG_Ulvan_Degrading_Sulfatases"/>
</dbReference>
<dbReference type="RefSeq" id="WP_192010383.1">
    <property type="nucleotide sequence ID" value="NZ_JACYTQ010000003.1"/>
</dbReference>
<dbReference type="CDD" id="cd16027">
    <property type="entry name" value="SGSH"/>
    <property type="match status" value="1"/>
</dbReference>
<dbReference type="PANTHER" id="PTHR43751:SF1">
    <property type="entry name" value="SULFATASE ATSG-RELATED"/>
    <property type="match status" value="1"/>
</dbReference>
<dbReference type="SUPFAM" id="SSF53649">
    <property type="entry name" value="Alkaline phosphatase-like"/>
    <property type="match status" value="1"/>
</dbReference>
<feature type="signal peptide" evidence="1">
    <location>
        <begin position="1"/>
        <end position="18"/>
    </location>
</feature>
<dbReference type="EMBL" id="JACYTQ010000003">
    <property type="protein sequence ID" value="MBD8489518.1"/>
    <property type="molecule type" value="Genomic_DNA"/>
</dbReference>
<organism evidence="3 4">
    <name type="scientific">Echinicola arenosa</name>
    <dbReference type="NCBI Taxonomy" id="2774144"/>
    <lineage>
        <taxon>Bacteria</taxon>
        <taxon>Pseudomonadati</taxon>
        <taxon>Bacteroidota</taxon>
        <taxon>Cytophagia</taxon>
        <taxon>Cytophagales</taxon>
        <taxon>Cyclobacteriaceae</taxon>
        <taxon>Echinicola</taxon>
    </lineage>
</organism>
<feature type="chain" id="PRO_5047013526" evidence="1">
    <location>
        <begin position="19"/>
        <end position="537"/>
    </location>
</feature>
<comment type="caution">
    <text evidence="3">The sequence shown here is derived from an EMBL/GenBank/DDBJ whole genome shotgun (WGS) entry which is preliminary data.</text>
</comment>